<dbReference type="InterPro" id="IPR011992">
    <property type="entry name" value="EF-hand-dom_pair"/>
</dbReference>
<feature type="region of interest" description="Disordered" evidence="2">
    <location>
        <begin position="324"/>
        <end position="355"/>
    </location>
</feature>
<protein>
    <submittedName>
        <fullName evidence="4">Trichohyalin-like</fullName>
    </submittedName>
</protein>
<dbReference type="AlphaFoldDB" id="A0A8B8CLM1"/>
<organism evidence="3 4">
    <name type="scientific">Crassostrea virginica</name>
    <name type="common">Eastern oyster</name>
    <dbReference type="NCBI Taxonomy" id="6565"/>
    <lineage>
        <taxon>Eukaryota</taxon>
        <taxon>Metazoa</taxon>
        <taxon>Spiralia</taxon>
        <taxon>Lophotrochozoa</taxon>
        <taxon>Mollusca</taxon>
        <taxon>Bivalvia</taxon>
        <taxon>Autobranchia</taxon>
        <taxon>Pteriomorphia</taxon>
        <taxon>Ostreida</taxon>
        <taxon>Ostreoidea</taxon>
        <taxon>Ostreidae</taxon>
        <taxon>Crassostrea</taxon>
    </lineage>
</organism>
<sequence length="587" mass="69791">MGGLLDERVVLETIFNNYDTDGKGSLSPIQAQILHGDIRMGGISLPQVMESMKYVCVHQSQCESTELYDLLQEMDRRFFLIQDFRWEFSMIDVNHKDTISQDEARWFVQTVHGRHFSRKRWEEFVRSRPIPGSPVAFAEIEVMLCNIPNRLDLMTEKMELEKEKEDRLRRERLADEEVARLKKKRDEDRKRLEEEKRREEELRRKRELDDEGELFCNTDPSLTNLTIIKQYCLYEYIMILSFNSYLLKSTNTVRVIAHFKAVLYIFVCTERRKQEEEERRKREEEEELERLKELEKKQREEEERRKKEEEELYKDVEKLAKDAEEKEKKTKEELDKLKNKGGSEDEKKRLRKQLQDEKHRKLRYNLKVAIKSRDRYQLDYNITEFKKEKLEDTDMDLVKAEKILKELLVKDNLKHAMTKRELEELEKAINAVKKNGLEVPLAKELGEANKLLTRLKRLERIRHEILELKQATVAEIRSYQNPPQVVHRVMTATFLLLGHQEKETKVWKAVQALVGKTGKESLKRRCIECKPEKIPLAPAKRAKVLLEEYDLEEVRDVSAGAATFYVWATAMIEELEDLTAQKEEAKN</sequence>
<evidence type="ECO:0000256" key="1">
    <source>
        <dbReference type="SAM" id="Coils"/>
    </source>
</evidence>
<name>A0A8B8CLM1_CRAVI</name>
<gene>
    <name evidence="4" type="primary">LOC111120246</name>
</gene>
<dbReference type="OrthoDB" id="6129702at2759"/>
<dbReference type="SUPFAM" id="SSF47473">
    <property type="entry name" value="EF-hand"/>
    <property type="match status" value="1"/>
</dbReference>
<evidence type="ECO:0000256" key="2">
    <source>
        <dbReference type="SAM" id="MobiDB-lite"/>
    </source>
</evidence>
<dbReference type="KEGG" id="cvn:111120246"/>
<dbReference type="Proteomes" id="UP000694844">
    <property type="component" value="Chromosome 2"/>
</dbReference>
<evidence type="ECO:0000313" key="4">
    <source>
        <dbReference type="RefSeq" id="XP_022316680.1"/>
    </source>
</evidence>
<keyword evidence="1" id="KW-0175">Coiled coil</keyword>
<reference evidence="4" key="1">
    <citation type="submission" date="2025-08" db="UniProtKB">
        <authorList>
            <consortium name="RefSeq"/>
        </authorList>
    </citation>
    <scope>IDENTIFICATION</scope>
    <source>
        <tissue evidence="4">Whole sample</tissue>
    </source>
</reference>
<evidence type="ECO:0000313" key="3">
    <source>
        <dbReference type="Proteomes" id="UP000694844"/>
    </source>
</evidence>
<dbReference type="Gene3D" id="1.20.920.20">
    <property type="match status" value="1"/>
</dbReference>
<feature type="coiled-coil region" evidence="1">
    <location>
        <begin position="151"/>
        <end position="211"/>
    </location>
</feature>
<feature type="coiled-coil region" evidence="1">
    <location>
        <begin position="415"/>
        <end position="461"/>
    </location>
</feature>
<keyword evidence="3" id="KW-1185">Reference proteome</keyword>
<accession>A0A8B8CLM1</accession>
<dbReference type="GeneID" id="111120246"/>
<proteinExistence type="predicted"/>
<dbReference type="RefSeq" id="XP_022316680.1">
    <property type="nucleotide sequence ID" value="XM_022460972.1"/>
</dbReference>
<dbReference type="Gene3D" id="1.10.238.10">
    <property type="entry name" value="EF-hand"/>
    <property type="match status" value="1"/>
</dbReference>